<dbReference type="InterPro" id="IPR051783">
    <property type="entry name" value="NAD(P)-dependent_oxidoreduct"/>
</dbReference>
<dbReference type="AlphaFoldDB" id="A0A1I5JTY3"/>
<dbReference type="SUPFAM" id="SSF51735">
    <property type="entry name" value="NAD(P)-binding Rossmann-fold domains"/>
    <property type="match status" value="1"/>
</dbReference>
<dbReference type="eggNOG" id="COG0451">
    <property type="taxonomic scope" value="Bacteria"/>
</dbReference>
<feature type="region of interest" description="Disordered" evidence="1">
    <location>
        <begin position="50"/>
        <end position="71"/>
    </location>
</feature>
<dbReference type="GO" id="GO:0004029">
    <property type="term" value="F:aldehyde dehydrogenase (NAD+) activity"/>
    <property type="evidence" value="ECO:0007669"/>
    <property type="project" value="TreeGrafter"/>
</dbReference>
<dbReference type="Pfam" id="PF01370">
    <property type="entry name" value="Epimerase"/>
    <property type="match status" value="1"/>
</dbReference>
<dbReference type="EMBL" id="FOVH01000009">
    <property type="protein sequence ID" value="SFO75871.1"/>
    <property type="molecule type" value="Genomic_DNA"/>
</dbReference>
<dbReference type="PANTHER" id="PTHR48079">
    <property type="entry name" value="PROTEIN YEEZ"/>
    <property type="match status" value="1"/>
</dbReference>
<gene>
    <name evidence="3" type="ORF">SAMN04489713_109168</name>
</gene>
<evidence type="ECO:0000256" key="1">
    <source>
        <dbReference type="SAM" id="MobiDB-lite"/>
    </source>
</evidence>
<reference evidence="3 4" key="1">
    <citation type="submission" date="2016-10" db="EMBL/GenBank/DDBJ databases">
        <authorList>
            <person name="de Groot N.N."/>
        </authorList>
    </citation>
    <scope>NUCLEOTIDE SEQUENCE [LARGE SCALE GENOMIC DNA]</scope>
    <source>
        <strain evidence="3 4">DSM 43067</strain>
    </source>
</reference>
<evidence type="ECO:0000313" key="3">
    <source>
        <dbReference type="EMBL" id="SFO75871.1"/>
    </source>
</evidence>
<dbReference type="STRING" id="1993.SAMN04489713_109168"/>
<organism evidence="3 4">
    <name type="scientific">Actinomadura madurae</name>
    <dbReference type="NCBI Taxonomy" id="1993"/>
    <lineage>
        <taxon>Bacteria</taxon>
        <taxon>Bacillati</taxon>
        <taxon>Actinomycetota</taxon>
        <taxon>Actinomycetes</taxon>
        <taxon>Streptosporangiales</taxon>
        <taxon>Thermomonosporaceae</taxon>
        <taxon>Actinomadura</taxon>
    </lineage>
</organism>
<name>A0A1I5JTY3_9ACTN</name>
<accession>A0A1I5JTY3</accession>
<dbReference type="Proteomes" id="UP000183413">
    <property type="component" value="Unassembled WGS sequence"/>
</dbReference>
<proteinExistence type="predicted"/>
<keyword evidence="4" id="KW-1185">Reference proteome</keyword>
<dbReference type="Gene3D" id="3.40.50.720">
    <property type="entry name" value="NAD(P)-binding Rossmann-like Domain"/>
    <property type="match status" value="1"/>
</dbReference>
<dbReference type="PANTHER" id="PTHR48079:SF6">
    <property type="entry name" value="NAD(P)-BINDING DOMAIN-CONTAINING PROTEIN-RELATED"/>
    <property type="match status" value="1"/>
</dbReference>
<sequence length="377" mass="39422">MGPSTCGNPAGTADEGEIAMRVVVTGATGNIGTSTIRALTQDPAVTAVTGLARRPPGPGAESETDPSGTGRLQWAEADVTDTDLVPLLRGADVVIHLAWLFQPTHRPAVTWDANVIGSARVFDAAAQAGVPALVYSSSVGAYSPGPKDRPVGESWPTHGWPGAAYSREKAYVERLLDAFEAANPSCRVARIRPGFIFERQSAAQQRRLFAGPLLPGRLARPGLIPIVPDLPGLRLQVLHSADAGQAFRLAATGDARGPFNIAADPVLDAAELAGLLGARTVRLPARGVRAALAAAWGLHLVPASPGLFDLALQIPLMDTARARTELGWTPRHTAREAITEFLEGLRTGAGRDTPPLSPGTGGPMRAREFSTGVGRKP</sequence>
<dbReference type="GO" id="GO:0005737">
    <property type="term" value="C:cytoplasm"/>
    <property type="evidence" value="ECO:0007669"/>
    <property type="project" value="TreeGrafter"/>
</dbReference>
<dbReference type="InterPro" id="IPR001509">
    <property type="entry name" value="Epimerase_deHydtase"/>
</dbReference>
<feature type="region of interest" description="Disordered" evidence="1">
    <location>
        <begin position="347"/>
        <end position="377"/>
    </location>
</feature>
<dbReference type="InterPro" id="IPR036291">
    <property type="entry name" value="NAD(P)-bd_dom_sf"/>
</dbReference>
<evidence type="ECO:0000313" key="4">
    <source>
        <dbReference type="Proteomes" id="UP000183413"/>
    </source>
</evidence>
<evidence type="ECO:0000259" key="2">
    <source>
        <dbReference type="Pfam" id="PF01370"/>
    </source>
</evidence>
<protein>
    <submittedName>
        <fullName evidence="3">Nucleoside-diphosphate-sugar epimerase</fullName>
    </submittedName>
</protein>
<dbReference type="InParanoid" id="A0A1I5JTY3"/>
<feature type="domain" description="NAD-dependent epimerase/dehydratase" evidence="2">
    <location>
        <begin position="22"/>
        <end position="194"/>
    </location>
</feature>